<evidence type="ECO:0000256" key="5">
    <source>
        <dbReference type="ARBA" id="ARBA00022741"/>
    </source>
</evidence>
<dbReference type="FunFam" id="1.20.272.10:FF:000001">
    <property type="entry name" value="Putative AAA family ATPase"/>
    <property type="match status" value="1"/>
</dbReference>
<evidence type="ECO:0000313" key="8">
    <source>
        <dbReference type="EMBL" id="OHW63019.1"/>
    </source>
</evidence>
<dbReference type="InterPro" id="IPR003593">
    <property type="entry name" value="AAA+_ATPase"/>
</dbReference>
<dbReference type="CDD" id="cd00009">
    <property type="entry name" value="AAA"/>
    <property type="match status" value="1"/>
</dbReference>
<organism evidence="8 9">
    <name type="scientific">Andreesenia angusta</name>
    <dbReference type="NCBI Taxonomy" id="39480"/>
    <lineage>
        <taxon>Bacteria</taxon>
        <taxon>Bacillati</taxon>
        <taxon>Bacillota</taxon>
        <taxon>Tissierellia</taxon>
        <taxon>Tissierellales</taxon>
        <taxon>Gottschalkiaceae</taxon>
        <taxon>Andreesenia</taxon>
    </lineage>
</organism>
<dbReference type="OrthoDB" id="9778364at2"/>
<dbReference type="SUPFAM" id="SSF48019">
    <property type="entry name" value="post-AAA+ oligomerization domain-like"/>
    <property type="match status" value="1"/>
</dbReference>
<dbReference type="Pfam" id="PF00004">
    <property type="entry name" value="AAA"/>
    <property type="match status" value="1"/>
</dbReference>
<sequence>MDLFEYSNRESERSSAPLAERMRPKSLEEFIGQEEIVGKNKLLYRAIKADKLSSIILYGPPGTGKTTLAKVISKETSLHFEQINAVTSGVKEIREVVSGAIERKRVEGKRTILFIDEIHRFNKSQQDALLPYVENGTVVLVGATTENPYFEVNKALISRAMVFELKPLSDDDIEVVVKRALKDPSGYGGMDIELEREALEHLVMVSNGDARIALNALEIAVITSNMDDDGNIVIDLGTIQESVQRKAIRYEKQGDEHYDNISAFIKSIRGSDPDASLYWLGKMIYGGEDPKFIARRLIISASEDVGNADPNALSVAVSAFNAVNVVGMPEGRIILAQATAYLASAPKSNASYTAINAVMKDLADKKIYGVPPHIGDKAEGYLYPHSYEGGYVAQEYLPPELKGRKYYEPKQIGYEKEILERLKLLY</sequence>
<evidence type="ECO:0000259" key="7">
    <source>
        <dbReference type="SMART" id="SM00382"/>
    </source>
</evidence>
<dbReference type="FunFam" id="3.40.50.300:FF:000137">
    <property type="entry name" value="Replication-associated recombination protein A"/>
    <property type="match status" value="1"/>
</dbReference>
<dbReference type="SUPFAM" id="SSF52540">
    <property type="entry name" value="P-loop containing nucleoside triphosphate hydrolases"/>
    <property type="match status" value="1"/>
</dbReference>
<reference evidence="8 9" key="1">
    <citation type="submission" date="2016-09" db="EMBL/GenBank/DDBJ databases">
        <title>Genome sequence of Eubacterium angustum.</title>
        <authorList>
            <person name="Poehlein A."/>
            <person name="Daniel R."/>
        </authorList>
    </citation>
    <scope>NUCLEOTIDE SEQUENCE [LARGE SCALE GENOMIC DNA]</scope>
    <source>
        <strain evidence="8 9">DSM 1989</strain>
    </source>
</reference>
<comment type="similarity">
    <text evidence="2">Belongs to the AAA ATPase family. RarA/MGS1/WRNIP1 subfamily.</text>
</comment>
<evidence type="ECO:0000256" key="1">
    <source>
        <dbReference type="ARBA" id="ARBA00002393"/>
    </source>
</evidence>
<dbReference type="Proteomes" id="UP000180254">
    <property type="component" value="Unassembled WGS sequence"/>
</dbReference>
<dbReference type="GO" id="GO:0017116">
    <property type="term" value="F:single-stranded DNA helicase activity"/>
    <property type="evidence" value="ECO:0007669"/>
    <property type="project" value="TreeGrafter"/>
</dbReference>
<dbReference type="Gene3D" id="1.10.3710.10">
    <property type="entry name" value="DNA polymerase III clamp loader subunits, C-terminal domain"/>
    <property type="match status" value="1"/>
</dbReference>
<dbReference type="STRING" id="39480.EUAN_08030"/>
<evidence type="ECO:0000256" key="2">
    <source>
        <dbReference type="ARBA" id="ARBA00008959"/>
    </source>
</evidence>
<dbReference type="Pfam" id="PF12002">
    <property type="entry name" value="MgsA_C"/>
    <property type="match status" value="1"/>
</dbReference>
<evidence type="ECO:0000256" key="4">
    <source>
        <dbReference type="ARBA" id="ARBA00022705"/>
    </source>
</evidence>
<comment type="caution">
    <text evidence="8">The sequence shown here is derived from an EMBL/GenBank/DDBJ whole genome shotgun (WGS) entry which is preliminary data.</text>
</comment>
<dbReference type="GO" id="GO:0006261">
    <property type="term" value="P:DNA-templated DNA replication"/>
    <property type="evidence" value="ECO:0007669"/>
    <property type="project" value="TreeGrafter"/>
</dbReference>
<gene>
    <name evidence="8" type="primary">rarA</name>
    <name evidence="8" type="ORF">EUAN_08030</name>
</gene>
<dbReference type="GO" id="GO:0016887">
    <property type="term" value="F:ATP hydrolysis activity"/>
    <property type="evidence" value="ECO:0007669"/>
    <property type="project" value="InterPro"/>
</dbReference>
<dbReference type="Gene3D" id="1.20.272.10">
    <property type="match status" value="1"/>
</dbReference>
<name>A0A1S1VB10_9FIRM</name>
<keyword evidence="6" id="KW-0067">ATP-binding</keyword>
<dbReference type="PANTHER" id="PTHR13779">
    <property type="entry name" value="WERNER HELICASE-INTERACTING PROTEIN 1 FAMILY MEMBER"/>
    <property type="match status" value="1"/>
</dbReference>
<dbReference type="Gene3D" id="3.40.50.300">
    <property type="entry name" value="P-loop containing nucleotide triphosphate hydrolases"/>
    <property type="match status" value="1"/>
</dbReference>
<dbReference type="InterPro" id="IPR051314">
    <property type="entry name" value="AAA_ATPase_RarA/MGS1/WRNIP1"/>
</dbReference>
<dbReference type="InterPro" id="IPR003959">
    <property type="entry name" value="ATPase_AAA_core"/>
</dbReference>
<feature type="domain" description="AAA+ ATPase" evidence="7">
    <location>
        <begin position="51"/>
        <end position="179"/>
    </location>
</feature>
<dbReference type="Gene3D" id="1.10.8.60">
    <property type="match status" value="1"/>
</dbReference>
<comment type="function">
    <text evidence="1">DNA-dependent ATPase that plays important roles in cellular responses to stalled DNA replication processes.</text>
</comment>
<protein>
    <recommendedName>
        <fullName evidence="3">Replication-associated recombination protein A</fullName>
    </recommendedName>
</protein>
<dbReference type="GO" id="GO:0005524">
    <property type="term" value="F:ATP binding"/>
    <property type="evidence" value="ECO:0007669"/>
    <property type="project" value="UniProtKB-KW"/>
</dbReference>
<dbReference type="CDD" id="cd18139">
    <property type="entry name" value="HLD_clamp_RarA"/>
    <property type="match status" value="1"/>
</dbReference>
<dbReference type="InterPro" id="IPR027417">
    <property type="entry name" value="P-loop_NTPase"/>
</dbReference>
<dbReference type="RefSeq" id="WP_071061919.1">
    <property type="nucleotide sequence ID" value="NZ_MKIE01000002.1"/>
</dbReference>
<dbReference type="Pfam" id="PF16193">
    <property type="entry name" value="AAA_assoc_2"/>
    <property type="match status" value="1"/>
</dbReference>
<keyword evidence="9" id="KW-1185">Reference proteome</keyword>
<dbReference type="SMART" id="SM00382">
    <property type="entry name" value="AAA"/>
    <property type="match status" value="1"/>
</dbReference>
<evidence type="ECO:0000313" key="9">
    <source>
        <dbReference type="Proteomes" id="UP000180254"/>
    </source>
</evidence>
<evidence type="ECO:0000256" key="3">
    <source>
        <dbReference type="ARBA" id="ARBA00020776"/>
    </source>
</evidence>
<proteinExistence type="inferred from homology"/>
<dbReference type="GO" id="GO:0003677">
    <property type="term" value="F:DNA binding"/>
    <property type="evidence" value="ECO:0007669"/>
    <property type="project" value="InterPro"/>
</dbReference>
<dbReference type="EMBL" id="MKIE01000002">
    <property type="protein sequence ID" value="OHW63019.1"/>
    <property type="molecule type" value="Genomic_DNA"/>
</dbReference>
<evidence type="ECO:0000256" key="6">
    <source>
        <dbReference type="ARBA" id="ARBA00022840"/>
    </source>
</evidence>
<dbReference type="PANTHER" id="PTHR13779:SF7">
    <property type="entry name" value="ATPASE WRNIP1"/>
    <property type="match status" value="1"/>
</dbReference>
<accession>A0A1S1VB10</accession>
<dbReference type="InterPro" id="IPR021886">
    <property type="entry name" value="MgsA_C"/>
</dbReference>
<keyword evidence="5" id="KW-0547">Nucleotide-binding</keyword>
<dbReference type="InterPro" id="IPR008921">
    <property type="entry name" value="DNA_pol3_clamp-load_cplx_C"/>
</dbReference>
<keyword evidence="4" id="KW-0235">DNA replication</keyword>
<dbReference type="InterPro" id="IPR032423">
    <property type="entry name" value="AAA_assoc_2"/>
</dbReference>
<dbReference type="FunFam" id="1.10.8.60:FF:000029">
    <property type="entry name" value="Replication-associated recombination protein A"/>
    <property type="match status" value="1"/>
</dbReference>
<dbReference type="GO" id="GO:0008047">
    <property type="term" value="F:enzyme activator activity"/>
    <property type="evidence" value="ECO:0007669"/>
    <property type="project" value="TreeGrafter"/>
</dbReference>
<dbReference type="GO" id="GO:0000731">
    <property type="term" value="P:DNA synthesis involved in DNA repair"/>
    <property type="evidence" value="ECO:0007669"/>
    <property type="project" value="TreeGrafter"/>
</dbReference>
<dbReference type="AlphaFoldDB" id="A0A1S1VB10"/>